<evidence type="ECO:0000313" key="6">
    <source>
        <dbReference type="EMBL" id="MFC7269458.1"/>
    </source>
</evidence>
<name>A0ABW2HDR2_9MICO</name>
<dbReference type="SUPFAM" id="SSF46785">
    <property type="entry name" value="Winged helix' DNA-binding domain"/>
    <property type="match status" value="1"/>
</dbReference>
<comment type="caution">
    <text evidence="6">The sequence shown here is derived from an EMBL/GenBank/DDBJ whole genome shotgun (WGS) entry which is preliminary data.</text>
</comment>
<evidence type="ECO:0000313" key="7">
    <source>
        <dbReference type="Proteomes" id="UP001596507"/>
    </source>
</evidence>
<evidence type="ECO:0000256" key="3">
    <source>
        <dbReference type="ARBA" id="ARBA00023163"/>
    </source>
</evidence>
<evidence type="ECO:0000259" key="4">
    <source>
        <dbReference type="PROSITE" id="PS51077"/>
    </source>
</evidence>
<sequence length="194" mass="20598">MRTAGWTEQVTVLDRVTAVLDAFDAGDDGIGVSELARRANLPKSTVSRIAADLVAEGLLERDEGRLYVGARLHDLGRAVDLPRRLRAAALPVMTELRDATGETVRLTVADDVERVVIAVARGRVETARTPAVGSRIAGGAPAVGSAVPARSGAEIARLEIAAEADRSDFHPDRLAPLVRRAAAMIGQRLRAPRT</sequence>
<keyword evidence="2" id="KW-0238">DNA-binding</keyword>
<dbReference type="SUPFAM" id="SSF55781">
    <property type="entry name" value="GAF domain-like"/>
    <property type="match status" value="1"/>
</dbReference>
<feature type="domain" description="IclR-ED" evidence="5">
    <location>
        <begin position="71"/>
        <end position="194"/>
    </location>
</feature>
<dbReference type="InterPro" id="IPR036388">
    <property type="entry name" value="WH-like_DNA-bd_sf"/>
</dbReference>
<dbReference type="InterPro" id="IPR036390">
    <property type="entry name" value="WH_DNA-bd_sf"/>
</dbReference>
<reference evidence="7" key="1">
    <citation type="journal article" date="2019" name="Int. J. Syst. Evol. Microbiol.">
        <title>The Global Catalogue of Microorganisms (GCM) 10K type strain sequencing project: providing services to taxonomists for standard genome sequencing and annotation.</title>
        <authorList>
            <consortium name="The Broad Institute Genomics Platform"/>
            <consortium name="The Broad Institute Genome Sequencing Center for Infectious Disease"/>
            <person name="Wu L."/>
            <person name="Ma J."/>
        </authorList>
    </citation>
    <scope>NUCLEOTIDE SEQUENCE [LARGE SCALE GENOMIC DNA]</scope>
    <source>
        <strain evidence="7">CGMCC 1.15772</strain>
    </source>
</reference>
<keyword evidence="1" id="KW-0805">Transcription regulation</keyword>
<dbReference type="InterPro" id="IPR005471">
    <property type="entry name" value="Tscrpt_reg_IclR_N"/>
</dbReference>
<protein>
    <submittedName>
        <fullName evidence="6">IclR family transcriptional regulator</fullName>
    </submittedName>
</protein>
<dbReference type="InterPro" id="IPR050707">
    <property type="entry name" value="HTH_MetabolicPath_Reg"/>
</dbReference>
<feature type="domain" description="HTH iclR-type" evidence="4">
    <location>
        <begin position="10"/>
        <end position="70"/>
    </location>
</feature>
<organism evidence="6 7">
    <name type="scientific">Microbacterium fluvii</name>
    <dbReference type="NCBI Taxonomy" id="415215"/>
    <lineage>
        <taxon>Bacteria</taxon>
        <taxon>Bacillati</taxon>
        <taxon>Actinomycetota</taxon>
        <taxon>Actinomycetes</taxon>
        <taxon>Micrococcales</taxon>
        <taxon>Microbacteriaceae</taxon>
        <taxon>Microbacterium</taxon>
    </lineage>
</organism>
<dbReference type="InterPro" id="IPR011991">
    <property type="entry name" value="ArsR-like_HTH"/>
</dbReference>
<accession>A0ABW2HDR2</accession>
<dbReference type="EMBL" id="JBHTBE010000002">
    <property type="protein sequence ID" value="MFC7269458.1"/>
    <property type="molecule type" value="Genomic_DNA"/>
</dbReference>
<keyword evidence="3" id="KW-0804">Transcription</keyword>
<evidence type="ECO:0000256" key="2">
    <source>
        <dbReference type="ARBA" id="ARBA00023125"/>
    </source>
</evidence>
<dbReference type="InterPro" id="IPR014757">
    <property type="entry name" value="Tscrpt_reg_IclR_C"/>
</dbReference>
<dbReference type="Pfam" id="PF09339">
    <property type="entry name" value="HTH_IclR"/>
    <property type="match status" value="1"/>
</dbReference>
<dbReference type="PROSITE" id="PS51078">
    <property type="entry name" value="ICLR_ED"/>
    <property type="match status" value="1"/>
</dbReference>
<gene>
    <name evidence="6" type="ORF">ACFQRL_10840</name>
</gene>
<dbReference type="PROSITE" id="PS51077">
    <property type="entry name" value="HTH_ICLR"/>
    <property type="match status" value="1"/>
</dbReference>
<dbReference type="Gene3D" id="1.10.10.10">
    <property type="entry name" value="Winged helix-like DNA-binding domain superfamily/Winged helix DNA-binding domain"/>
    <property type="match status" value="1"/>
</dbReference>
<proteinExistence type="predicted"/>
<dbReference type="RefSeq" id="WP_262874373.1">
    <property type="nucleotide sequence ID" value="NZ_BAABKW010000004.1"/>
</dbReference>
<keyword evidence="7" id="KW-1185">Reference proteome</keyword>
<dbReference type="CDD" id="cd00090">
    <property type="entry name" value="HTH_ARSR"/>
    <property type="match status" value="1"/>
</dbReference>
<evidence type="ECO:0000256" key="1">
    <source>
        <dbReference type="ARBA" id="ARBA00023015"/>
    </source>
</evidence>
<dbReference type="Proteomes" id="UP001596507">
    <property type="component" value="Unassembled WGS sequence"/>
</dbReference>
<dbReference type="InterPro" id="IPR029016">
    <property type="entry name" value="GAF-like_dom_sf"/>
</dbReference>
<evidence type="ECO:0000259" key="5">
    <source>
        <dbReference type="PROSITE" id="PS51078"/>
    </source>
</evidence>
<dbReference type="Gene3D" id="3.30.450.40">
    <property type="match status" value="1"/>
</dbReference>
<dbReference type="PANTHER" id="PTHR30136">
    <property type="entry name" value="HELIX-TURN-HELIX TRANSCRIPTIONAL REGULATOR, ICLR FAMILY"/>
    <property type="match status" value="1"/>
</dbReference>
<dbReference type="SMART" id="SM00346">
    <property type="entry name" value="HTH_ICLR"/>
    <property type="match status" value="1"/>
</dbReference>
<dbReference type="PANTHER" id="PTHR30136:SF35">
    <property type="entry name" value="HTH-TYPE TRANSCRIPTIONAL REGULATOR RV1719"/>
    <property type="match status" value="1"/>
</dbReference>